<dbReference type="EMBL" id="CP071793">
    <property type="protein sequence ID" value="QTD50748.1"/>
    <property type="molecule type" value="Genomic_DNA"/>
</dbReference>
<gene>
    <name evidence="1" type="ORF">J3U87_34620</name>
</gene>
<dbReference type="Pfam" id="PF11536">
    <property type="entry name" value="DUF3226"/>
    <property type="match status" value="1"/>
</dbReference>
<name>A0A8A4TP61_SULCO</name>
<sequence>MVDQNPRHVTGLFIFCEGPHDVAFVRQVLKYCFGVTRAKGANGKDPTFSEFPAPLDKLFKTSMEKHAMGDLSLDMAHKFFLPDRLLRKNDCYILLFNSGGKNKTEIIKGFLKDFLVLHPDAATFASGAGEILGEVHYLFTYDADHLPATDTVRTMSQALANIEDIEDTLWSLETMTLQEQQHGTFKDNKGFYIWANNQDRGSLEDLVSPMFRESKDELYTKAETIIDDMFSWETDNEKEKEAFSAACKRKKAILTTMGQKKKPGGSLNVIIDQAGLLNKTAFQNSAPVSAFVDFLNAFTKWPVNSQGNQ</sequence>
<evidence type="ECO:0000313" key="1">
    <source>
        <dbReference type="EMBL" id="QTD50748.1"/>
    </source>
</evidence>
<reference evidence="1" key="1">
    <citation type="submission" date="2021-03" db="EMBL/GenBank/DDBJ databases">
        <title>Acanthopleuribacteraceae sp. M133.</title>
        <authorList>
            <person name="Wang G."/>
        </authorList>
    </citation>
    <scope>NUCLEOTIDE SEQUENCE</scope>
    <source>
        <strain evidence="1">M133</strain>
    </source>
</reference>
<organism evidence="1 2">
    <name type="scientific">Sulfidibacter corallicola</name>
    <dbReference type="NCBI Taxonomy" id="2818388"/>
    <lineage>
        <taxon>Bacteria</taxon>
        <taxon>Pseudomonadati</taxon>
        <taxon>Acidobacteriota</taxon>
        <taxon>Holophagae</taxon>
        <taxon>Acanthopleuribacterales</taxon>
        <taxon>Acanthopleuribacteraceae</taxon>
        <taxon>Sulfidibacter</taxon>
    </lineage>
</organism>
<dbReference type="Proteomes" id="UP000663929">
    <property type="component" value="Chromosome"/>
</dbReference>
<dbReference type="KEGG" id="scor:J3U87_34620"/>
<keyword evidence="2" id="KW-1185">Reference proteome</keyword>
<protein>
    <submittedName>
        <fullName evidence="1">Uncharacterized protein</fullName>
    </submittedName>
</protein>
<evidence type="ECO:0000313" key="2">
    <source>
        <dbReference type="Proteomes" id="UP000663929"/>
    </source>
</evidence>
<dbReference type="InterPro" id="IPR024508">
    <property type="entry name" value="DUF3226"/>
</dbReference>
<accession>A0A8A4TP61</accession>
<proteinExistence type="predicted"/>
<dbReference type="AlphaFoldDB" id="A0A8A4TP61"/>
<dbReference type="RefSeq" id="WP_237380702.1">
    <property type="nucleotide sequence ID" value="NZ_CP071793.1"/>
</dbReference>